<evidence type="ECO:0000313" key="5">
    <source>
        <dbReference type="Proteomes" id="UP000178109"/>
    </source>
</evidence>
<evidence type="ECO:0000256" key="2">
    <source>
        <dbReference type="PROSITE-ProRule" id="PRU01161"/>
    </source>
</evidence>
<organism evidence="4 5">
    <name type="scientific">Candidatus Komeilibacteria bacterium RIFCSPLOWO2_02_FULL_48_11</name>
    <dbReference type="NCBI Taxonomy" id="1798553"/>
    <lineage>
        <taxon>Bacteria</taxon>
        <taxon>Candidatus Komeiliibacteriota</taxon>
    </lineage>
</organism>
<dbReference type="Proteomes" id="UP000178109">
    <property type="component" value="Unassembled WGS sequence"/>
</dbReference>
<evidence type="ECO:0000259" key="3">
    <source>
        <dbReference type="PROSITE" id="PS51635"/>
    </source>
</evidence>
<protein>
    <recommendedName>
        <fullName evidence="3">PNPLA domain-containing protein</fullName>
    </recommendedName>
</protein>
<feature type="active site" description="Proton acceptor" evidence="2">
    <location>
        <position position="160"/>
    </location>
</feature>
<accession>A0A1G2BVC4</accession>
<evidence type="ECO:0000313" key="4">
    <source>
        <dbReference type="EMBL" id="OGY92509.1"/>
    </source>
</evidence>
<dbReference type="GO" id="GO:0016042">
    <property type="term" value="P:lipid catabolic process"/>
    <property type="evidence" value="ECO:0007669"/>
    <property type="project" value="UniProtKB-UniRule"/>
</dbReference>
<dbReference type="STRING" id="1798553.A3H70_04680"/>
<reference evidence="4 5" key="1">
    <citation type="journal article" date="2016" name="Nat. Commun.">
        <title>Thousands of microbial genomes shed light on interconnected biogeochemical processes in an aquifer system.</title>
        <authorList>
            <person name="Anantharaman K."/>
            <person name="Brown C.T."/>
            <person name="Hug L.A."/>
            <person name="Sharon I."/>
            <person name="Castelle C.J."/>
            <person name="Probst A.J."/>
            <person name="Thomas B.C."/>
            <person name="Singh A."/>
            <person name="Wilkins M.J."/>
            <person name="Karaoz U."/>
            <person name="Brodie E.L."/>
            <person name="Williams K.H."/>
            <person name="Hubbard S.S."/>
            <person name="Banfield J.F."/>
        </authorList>
    </citation>
    <scope>NUCLEOTIDE SEQUENCE [LARGE SCALE GENOMIC DNA]</scope>
</reference>
<dbReference type="GO" id="GO:0016787">
    <property type="term" value="F:hydrolase activity"/>
    <property type="evidence" value="ECO:0007669"/>
    <property type="project" value="UniProtKB-UniRule"/>
</dbReference>
<keyword evidence="1 2" id="KW-0443">Lipid metabolism</keyword>
<feature type="active site" description="Nucleophile" evidence="2">
    <location>
        <position position="42"/>
    </location>
</feature>
<dbReference type="SUPFAM" id="SSF52151">
    <property type="entry name" value="FabD/lysophospholipase-like"/>
    <property type="match status" value="1"/>
</dbReference>
<gene>
    <name evidence="4" type="ORF">A3H70_04680</name>
</gene>
<dbReference type="Pfam" id="PF01734">
    <property type="entry name" value="Patatin"/>
    <property type="match status" value="1"/>
</dbReference>
<comment type="caution">
    <text evidence="4">The sequence shown here is derived from an EMBL/GenBank/DDBJ whole genome shotgun (WGS) entry which is preliminary data.</text>
</comment>
<comment type="caution">
    <text evidence="2">Lacks conserved residue(s) required for the propagation of feature annotation.</text>
</comment>
<keyword evidence="2" id="KW-0442">Lipid degradation</keyword>
<dbReference type="InterPro" id="IPR002641">
    <property type="entry name" value="PNPLA_dom"/>
</dbReference>
<name>A0A1G2BVC4_9BACT</name>
<dbReference type="AlphaFoldDB" id="A0A1G2BVC4"/>
<proteinExistence type="predicted"/>
<dbReference type="PROSITE" id="PS51635">
    <property type="entry name" value="PNPLA"/>
    <property type="match status" value="1"/>
</dbReference>
<dbReference type="InterPro" id="IPR016035">
    <property type="entry name" value="Acyl_Trfase/lysoPLipase"/>
</dbReference>
<feature type="domain" description="PNPLA" evidence="3">
    <location>
        <begin position="7"/>
        <end position="173"/>
    </location>
</feature>
<sequence>MEKKLAIIASGGGMKSSYTVGALTALFEQYPDLRPDIVVAGSGSAGTLAYYVAGQFESGKNIWFNLLSTSKFINPLRLQRVIDIDYLIDVVFKQQQPLDIVGMRQSPILFNVGATNRVTGEVTYFSNRDAVDFFEVLRASKAMPIAYRKSVAINGVQYYDSYLSSGIRAGVRRALELGAERLLLFNTDIQSWPGALMYRAWLAWQAKEFRDGYQKEKEAITRSLIPDRARLVMIQPRQPLPVSTLNNNRAKIHQTIEQGYQETLNNQELKEFILKDL</sequence>
<keyword evidence="2" id="KW-0378">Hydrolase</keyword>
<evidence type="ECO:0000256" key="1">
    <source>
        <dbReference type="ARBA" id="ARBA00023098"/>
    </source>
</evidence>
<dbReference type="EMBL" id="MHKO01000020">
    <property type="protein sequence ID" value="OGY92509.1"/>
    <property type="molecule type" value="Genomic_DNA"/>
</dbReference>